<dbReference type="InterPro" id="IPR036236">
    <property type="entry name" value="Znf_C2H2_sf"/>
</dbReference>
<dbReference type="GO" id="GO:0008270">
    <property type="term" value="F:zinc ion binding"/>
    <property type="evidence" value="ECO:0007669"/>
    <property type="project" value="UniProtKB-KW"/>
</dbReference>
<evidence type="ECO:0000256" key="1">
    <source>
        <dbReference type="ARBA" id="ARBA00004123"/>
    </source>
</evidence>
<dbReference type="Ensembl" id="ENSCMMT00000023594.1">
    <property type="protein sequence ID" value="ENSCMMP00000021538.1"/>
    <property type="gene ID" value="ENSCMMG00000013556.1"/>
</dbReference>
<accession>A0A8C3CJA9</accession>
<dbReference type="InterPro" id="IPR001909">
    <property type="entry name" value="KRAB"/>
</dbReference>
<dbReference type="FunFam" id="3.30.160.60:FF:000508">
    <property type="entry name" value="Myeloid zinc finger 1"/>
    <property type="match status" value="1"/>
</dbReference>
<evidence type="ECO:0000256" key="4">
    <source>
        <dbReference type="ARBA" id="ARBA00022737"/>
    </source>
</evidence>
<dbReference type="GO" id="GO:0005634">
    <property type="term" value="C:nucleus"/>
    <property type="evidence" value="ECO:0007669"/>
    <property type="project" value="UniProtKB-SubCell"/>
</dbReference>
<feature type="domain" description="C2H2-type" evidence="13">
    <location>
        <begin position="428"/>
        <end position="455"/>
    </location>
</feature>
<dbReference type="FunFam" id="3.30.160.60:FF:000358">
    <property type="entry name" value="zinc finger protein 24"/>
    <property type="match status" value="1"/>
</dbReference>
<feature type="domain" description="C2H2-type" evidence="13">
    <location>
        <begin position="261"/>
        <end position="286"/>
    </location>
</feature>
<name>A0A8C3CJA9_CAIMO</name>
<evidence type="ECO:0000256" key="11">
    <source>
        <dbReference type="PROSITE-ProRule" id="PRU00042"/>
    </source>
</evidence>
<dbReference type="PROSITE" id="PS00028">
    <property type="entry name" value="ZINC_FINGER_C2H2_1"/>
    <property type="match status" value="8"/>
</dbReference>
<evidence type="ECO:0000256" key="3">
    <source>
        <dbReference type="ARBA" id="ARBA00022723"/>
    </source>
</evidence>
<evidence type="ECO:0000256" key="2">
    <source>
        <dbReference type="ARBA" id="ARBA00006991"/>
    </source>
</evidence>
<feature type="domain" description="C2H2-type" evidence="13">
    <location>
        <begin position="288"/>
        <end position="315"/>
    </location>
</feature>
<dbReference type="PANTHER" id="PTHR24381:SF393">
    <property type="entry name" value="CHROMATIN-LINKED ADAPTOR FOR MSL PROTEINS, ISOFORM B"/>
    <property type="match status" value="1"/>
</dbReference>
<keyword evidence="10" id="KW-0539">Nucleus</keyword>
<organism evidence="15 16">
    <name type="scientific">Cairina moschata</name>
    <name type="common">Muscovy duck</name>
    <dbReference type="NCBI Taxonomy" id="8855"/>
    <lineage>
        <taxon>Eukaryota</taxon>
        <taxon>Metazoa</taxon>
        <taxon>Chordata</taxon>
        <taxon>Craniata</taxon>
        <taxon>Vertebrata</taxon>
        <taxon>Euteleostomi</taxon>
        <taxon>Archelosauria</taxon>
        <taxon>Archosauria</taxon>
        <taxon>Dinosauria</taxon>
        <taxon>Saurischia</taxon>
        <taxon>Theropoda</taxon>
        <taxon>Coelurosauria</taxon>
        <taxon>Aves</taxon>
        <taxon>Neognathae</taxon>
        <taxon>Galloanserae</taxon>
        <taxon>Anseriformes</taxon>
        <taxon>Anatidae</taxon>
        <taxon>Anatinae</taxon>
        <taxon>Cairina</taxon>
    </lineage>
</organism>
<feature type="domain" description="C2H2-type" evidence="13">
    <location>
        <begin position="456"/>
        <end position="483"/>
    </location>
</feature>
<feature type="domain" description="C2H2-type" evidence="13">
    <location>
        <begin position="316"/>
        <end position="343"/>
    </location>
</feature>
<dbReference type="InterPro" id="IPR013087">
    <property type="entry name" value="Znf_C2H2_type"/>
</dbReference>
<evidence type="ECO:0000256" key="12">
    <source>
        <dbReference type="SAM" id="MobiDB-lite"/>
    </source>
</evidence>
<keyword evidence="7" id="KW-0805">Transcription regulation</keyword>
<dbReference type="PROSITE" id="PS50805">
    <property type="entry name" value="KRAB"/>
    <property type="match status" value="1"/>
</dbReference>
<comment type="subcellular location">
    <subcellularLocation>
        <location evidence="1">Nucleus</location>
    </subcellularLocation>
</comment>
<keyword evidence="5 11" id="KW-0863">Zinc-finger</keyword>
<feature type="domain" description="C2H2-type" evidence="13">
    <location>
        <begin position="344"/>
        <end position="371"/>
    </location>
</feature>
<dbReference type="SMART" id="SM00349">
    <property type="entry name" value="KRAB"/>
    <property type="match status" value="1"/>
</dbReference>
<evidence type="ECO:0000256" key="6">
    <source>
        <dbReference type="ARBA" id="ARBA00022833"/>
    </source>
</evidence>
<reference evidence="15" key="2">
    <citation type="submission" date="2025-09" db="UniProtKB">
        <authorList>
            <consortium name="Ensembl"/>
        </authorList>
    </citation>
    <scope>IDENTIFICATION</scope>
</reference>
<feature type="domain" description="KRAB" evidence="14">
    <location>
        <begin position="82"/>
        <end position="153"/>
    </location>
</feature>
<feature type="region of interest" description="Disordered" evidence="12">
    <location>
        <begin position="131"/>
        <end position="184"/>
    </location>
</feature>
<evidence type="ECO:0000256" key="7">
    <source>
        <dbReference type="ARBA" id="ARBA00023015"/>
    </source>
</evidence>
<sequence>MRPRCRSAPVPVLPAADAPRCRCPPVPTPPVLPAPPRSAPVVPFRARPGAVSAGAIAARPPRAGGSRCRRPPPAAAMQRAAVAFEDVAIYFSPEEWVELAAWQRELYQEVMMDNYDLVACLGSVDASSKLVPKMEPEEEPCGGASPGERDRETPDTAGIAPRGRTAGEDPPGDGDRGHWVPAVPPAGGAKELGCPPLCPGWCEAGTWGSPGRMGVWERGERPLEPAAAEGLLICGTCGENFEDAASLGAHQGEHLGPAPSHECVACGKVFQHHRNLLTHKKHRGRHRHACAECGCTFCLRGDLLRHRAVHAGEGSYPCALCGRRFRHKQDLQEHRQEHAAAAPRQCPQCEKRFEDEASLSQHRATHVEERPFVCGRCGRSFSWKESLMIHQRSHAPERSHKCPVCGRSFSRSGNLLVHQRVHTGERPYACAQCDKAFCNKANLITHKKLHRRYKTFACAQCRLGFSSKSKLLLHLRAHGDSGTFGTGGDPARGQP</sequence>
<dbReference type="FunFam" id="3.30.160.60:FF:002343">
    <property type="entry name" value="Zinc finger protein 33A"/>
    <property type="match status" value="1"/>
</dbReference>
<dbReference type="Proteomes" id="UP000694556">
    <property type="component" value="Unassembled WGS sequence"/>
</dbReference>
<evidence type="ECO:0000256" key="10">
    <source>
        <dbReference type="ARBA" id="ARBA00023242"/>
    </source>
</evidence>
<dbReference type="SUPFAM" id="SSF109640">
    <property type="entry name" value="KRAB domain (Kruppel-associated box)"/>
    <property type="match status" value="1"/>
</dbReference>
<reference evidence="15" key="1">
    <citation type="submission" date="2025-08" db="UniProtKB">
        <authorList>
            <consortium name="Ensembl"/>
        </authorList>
    </citation>
    <scope>IDENTIFICATION</scope>
</reference>
<dbReference type="GO" id="GO:0000977">
    <property type="term" value="F:RNA polymerase II transcription regulatory region sequence-specific DNA binding"/>
    <property type="evidence" value="ECO:0007669"/>
    <property type="project" value="TreeGrafter"/>
</dbReference>
<evidence type="ECO:0000259" key="14">
    <source>
        <dbReference type="PROSITE" id="PS50805"/>
    </source>
</evidence>
<evidence type="ECO:0000259" key="13">
    <source>
        <dbReference type="PROSITE" id="PS50157"/>
    </source>
</evidence>
<keyword evidence="16" id="KW-1185">Reference proteome</keyword>
<keyword evidence="4" id="KW-0677">Repeat</keyword>
<keyword evidence="8" id="KW-0238">DNA-binding</keyword>
<dbReference type="PANTHER" id="PTHR24381">
    <property type="entry name" value="ZINC FINGER PROTEIN"/>
    <property type="match status" value="1"/>
</dbReference>
<dbReference type="InterPro" id="IPR036051">
    <property type="entry name" value="KRAB_dom_sf"/>
</dbReference>
<dbReference type="Gene3D" id="6.10.140.140">
    <property type="match status" value="1"/>
</dbReference>
<evidence type="ECO:0000313" key="16">
    <source>
        <dbReference type="Proteomes" id="UP000694556"/>
    </source>
</evidence>
<dbReference type="Pfam" id="PF00096">
    <property type="entry name" value="zf-C2H2"/>
    <property type="match status" value="5"/>
</dbReference>
<dbReference type="Gene3D" id="3.30.160.60">
    <property type="entry name" value="Classic Zinc Finger"/>
    <property type="match status" value="6"/>
</dbReference>
<dbReference type="PROSITE" id="PS50157">
    <property type="entry name" value="ZINC_FINGER_C2H2_2"/>
    <property type="match status" value="9"/>
</dbReference>
<feature type="domain" description="C2H2-type" evidence="13">
    <location>
        <begin position="232"/>
        <end position="259"/>
    </location>
</feature>
<dbReference type="Pfam" id="PF01352">
    <property type="entry name" value="KRAB"/>
    <property type="match status" value="1"/>
</dbReference>
<dbReference type="CDD" id="cd07765">
    <property type="entry name" value="KRAB_A-box"/>
    <property type="match status" value="1"/>
</dbReference>
<dbReference type="SUPFAM" id="SSF57667">
    <property type="entry name" value="beta-beta-alpha zinc fingers"/>
    <property type="match status" value="5"/>
</dbReference>
<dbReference type="GO" id="GO:0000981">
    <property type="term" value="F:DNA-binding transcription factor activity, RNA polymerase II-specific"/>
    <property type="evidence" value="ECO:0007669"/>
    <property type="project" value="TreeGrafter"/>
</dbReference>
<protein>
    <submittedName>
        <fullName evidence="15">Uncharacterized protein</fullName>
    </submittedName>
</protein>
<evidence type="ECO:0000313" key="15">
    <source>
        <dbReference type="Ensembl" id="ENSCMMP00000021538.1"/>
    </source>
</evidence>
<proteinExistence type="inferred from homology"/>
<keyword evidence="6" id="KW-0862">Zinc</keyword>
<evidence type="ECO:0000256" key="8">
    <source>
        <dbReference type="ARBA" id="ARBA00023125"/>
    </source>
</evidence>
<feature type="domain" description="C2H2-type" evidence="13">
    <location>
        <begin position="400"/>
        <end position="427"/>
    </location>
</feature>
<keyword evidence="9" id="KW-0804">Transcription</keyword>
<evidence type="ECO:0000256" key="5">
    <source>
        <dbReference type="ARBA" id="ARBA00022771"/>
    </source>
</evidence>
<feature type="domain" description="C2H2-type" evidence="13">
    <location>
        <begin position="372"/>
        <end position="399"/>
    </location>
</feature>
<evidence type="ECO:0000256" key="9">
    <source>
        <dbReference type="ARBA" id="ARBA00023163"/>
    </source>
</evidence>
<dbReference type="AlphaFoldDB" id="A0A8C3CJA9"/>
<keyword evidence="3" id="KW-0479">Metal-binding</keyword>
<comment type="similarity">
    <text evidence="2">Belongs to the krueppel C2H2-type zinc-finger protein family.</text>
</comment>
<dbReference type="GO" id="GO:0042802">
    <property type="term" value="F:identical protein binding"/>
    <property type="evidence" value="ECO:0007669"/>
    <property type="project" value="UniProtKB-ARBA"/>
</dbReference>
<dbReference type="SMART" id="SM00355">
    <property type="entry name" value="ZnF_C2H2"/>
    <property type="match status" value="9"/>
</dbReference>